<sequence length="403" mass="46015">MASTFTWLDFSEGERRQAMEVIDQYSDEDTRDELGIGTVRDSLADLLFPGTSTIQTRARYFLFIPWVYLELERRKIGYANIAMEARKAETVLIDKLLAAGADLGVIGARSRGKLQRLPSTAYWAGLRKWGILQLARSKDEYHRWLDLYYDKLYRAPAAEELDDAGSIGSANWHPHIPSPPETFPDGTTFDLTIEEADYLADRIRQTTAGSLLAHYVSHEIIPEAPLPWLDEACQALPEQIRNLVDHAQHFSEVMHGAALLYNLLLAESHPRFSDLCDQYRDSLTEWWEDVPMMRASPVADKRDAFWSLVESNTAHRVPPPTKTFVNRWHEMVVEAASEASIVDNSDARFLVKDRERKIKTGRARIGNHQMLQDWGGKSGTTQLNYRWPTSSQIIEDIVRPLKD</sequence>
<dbReference type="RefSeq" id="WP_145379407.1">
    <property type="nucleotide sequence ID" value="NZ_CP036276.1"/>
</dbReference>
<keyword evidence="2" id="KW-1185">Reference proteome</keyword>
<dbReference type="SUPFAM" id="SSF53383">
    <property type="entry name" value="PLP-dependent transferases"/>
    <property type="match status" value="1"/>
</dbReference>
<evidence type="ECO:0000313" key="1">
    <source>
        <dbReference type="EMBL" id="QDU46849.1"/>
    </source>
</evidence>
<dbReference type="AlphaFoldDB" id="A0A517ZWI1"/>
<reference evidence="1 2" key="1">
    <citation type="submission" date="2019-02" db="EMBL/GenBank/DDBJ databases">
        <title>Deep-cultivation of Planctomycetes and their phenomic and genomic characterization uncovers novel biology.</title>
        <authorList>
            <person name="Wiegand S."/>
            <person name="Jogler M."/>
            <person name="Boedeker C."/>
            <person name="Pinto D."/>
            <person name="Vollmers J."/>
            <person name="Rivas-Marin E."/>
            <person name="Kohn T."/>
            <person name="Peeters S.H."/>
            <person name="Heuer A."/>
            <person name="Rast P."/>
            <person name="Oberbeckmann S."/>
            <person name="Bunk B."/>
            <person name="Jeske O."/>
            <person name="Meyerdierks A."/>
            <person name="Storesund J.E."/>
            <person name="Kallscheuer N."/>
            <person name="Luecker S."/>
            <person name="Lage O.M."/>
            <person name="Pohl T."/>
            <person name="Merkel B.J."/>
            <person name="Hornburger P."/>
            <person name="Mueller R.-W."/>
            <person name="Bruemmer F."/>
            <person name="Labrenz M."/>
            <person name="Spormann A.M."/>
            <person name="Op den Camp H."/>
            <person name="Overmann J."/>
            <person name="Amann R."/>
            <person name="Jetten M.S.M."/>
            <person name="Mascher T."/>
            <person name="Medema M.H."/>
            <person name="Devos D.P."/>
            <person name="Kaster A.-K."/>
            <person name="Ovreas L."/>
            <person name="Rohde M."/>
            <person name="Galperin M.Y."/>
            <person name="Jogler C."/>
        </authorList>
    </citation>
    <scope>NUCLEOTIDE SEQUENCE [LARGE SCALE GENOMIC DNA]</scope>
    <source>
        <strain evidence="1 2">Mal52</strain>
    </source>
</reference>
<protein>
    <submittedName>
        <fullName evidence="1">Uncharacterized protein</fullName>
    </submittedName>
</protein>
<accession>A0A517ZWI1</accession>
<dbReference type="Proteomes" id="UP000319383">
    <property type="component" value="Chromosome"/>
</dbReference>
<name>A0A517ZWI1_9PLAN</name>
<dbReference type="InterPro" id="IPR045941">
    <property type="entry name" value="DUF6361"/>
</dbReference>
<proteinExistence type="predicted"/>
<dbReference type="InterPro" id="IPR015424">
    <property type="entry name" value="PyrdxlP-dep_Trfase"/>
</dbReference>
<dbReference type="Pfam" id="PF19888">
    <property type="entry name" value="DUF6361"/>
    <property type="match status" value="1"/>
</dbReference>
<dbReference type="KEGG" id="sdyn:Mal52_53720"/>
<gene>
    <name evidence="1" type="ORF">Mal52_53720</name>
</gene>
<organism evidence="1 2">
    <name type="scientific">Symmachiella dynata</name>
    <dbReference type="NCBI Taxonomy" id="2527995"/>
    <lineage>
        <taxon>Bacteria</taxon>
        <taxon>Pseudomonadati</taxon>
        <taxon>Planctomycetota</taxon>
        <taxon>Planctomycetia</taxon>
        <taxon>Planctomycetales</taxon>
        <taxon>Planctomycetaceae</taxon>
        <taxon>Symmachiella</taxon>
    </lineage>
</organism>
<evidence type="ECO:0000313" key="2">
    <source>
        <dbReference type="Proteomes" id="UP000319383"/>
    </source>
</evidence>
<dbReference type="EMBL" id="CP036276">
    <property type="protein sequence ID" value="QDU46849.1"/>
    <property type="molecule type" value="Genomic_DNA"/>
</dbReference>